<dbReference type="InterPro" id="IPR014710">
    <property type="entry name" value="RmlC-like_jellyroll"/>
</dbReference>
<gene>
    <name evidence="1" type="ORF">ILP92_18090</name>
</gene>
<dbReference type="SUPFAM" id="SSF51182">
    <property type="entry name" value="RmlC-like cupins"/>
    <property type="match status" value="1"/>
</dbReference>
<organism evidence="1 2">
    <name type="scientific">Palleronia pontilimi</name>
    <dbReference type="NCBI Taxonomy" id="1964209"/>
    <lineage>
        <taxon>Bacteria</taxon>
        <taxon>Pseudomonadati</taxon>
        <taxon>Pseudomonadota</taxon>
        <taxon>Alphaproteobacteria</taxon>
        <taxon>Rhodobacterales</taxon>
        <taxon>Roseobacteraceae</taxon>
        <taxon>Palleronia</taxon>
    </lineage>
</organism>
<dbReference type="Proteomes" id="UP000642488">
    <property type="component" value="Unassembled WGS sequence"/>
</dbReference>
<evidence type="ECO:0000313" key="2">
    <source>
        <dbReference type="Proteomes" id="UP000642488"/>
    </source>
</evidence>
<name>A0A934IHV6_9RHOB</name>
<comment type="caution">
    <text evidence="1">The sequence shown here is derived from an EMBL/GenBank/DDBJ whole genome shotgun (WGS) entry which is preliminary data.</text>
</comment>
<dbReference type="Gene3D" id="2.60.120.10">
    <property type="entry name" value="Jelly Rolls"/>
    <property type="match status" value="1"/>
</dbReference>
<protein>
    <recommendedName>
        <fullName evidence="3">Cupin domain-containing protein</fullName>
    </recommendedName>
</protein>
<sequence length="134" mass="14376">MKFVKIIANETGTSKLVDERWSLLTGDFTPPSPAGYRITETLRATGLLMMHHPAGYRDAWHCAPQPVLGTVLSGTIRIETSDGDVRRLSPGDQFLAADLQGAGHKIEETSGAPYDLALVLLDGVPESTDSGAQE</sequence>
<keyword evidence="2" id="KW-1185">Reference proteome</keyword>
<dbReference type="RefSeq" id="WP_198917820.1">
    <property type="nucleotide sequence ID" value="NZ_JAEKPD010000036.1"/>
</dbReference>
<reference evidence="1" key="1">
    <citation type="submission" date="2020-12" db="EMBL/GenBank/DDBJ databases">
        <title>Bacterial taxonomy.</title>
        <authorList>
            <person name="Pan X."/>
        </authorList>
    </citation>
    <scope>NUCLEOTIDE SEQUENCE</scope>
    <source>
        <strain evidence="1">KCTC 52957</strain>
    </source>
</reference>
<proteinExistence type="predicted"/>
<dbReference type="InterPro" id="IPR011051">
    <property type="entry name" value="RmlC_Cupin_sf"/>
</dbReference>
<accession>A0A934IHV6</accession>
<dbReference type="AlphaFoldDB" id="A0A934IHV6"/>
<evidence type="ECO:0000313" key="1">
    <source>
        <dbReference type="EMBL" id="MBJ3764647.1"/>
    </source>
</evidence>
<evidence type="ECO:0008006" key="3">
    <source>
        <dbReference type="Google" id="ProtNLM"/>
    </source>
</evidence>
<dbReference type="EMBL" id="JAEKPD010000036">
    <property type="protein sequence ID" value="MBJ3764647.1"/>
    <property type="molecule type" value="Genomic_DNA"/>
</dbReference>